<evidence type="ECO:0000313" key="2">
    <source>
        <dbReference type="Proteomes" id="UP001430953"/>
    </source>
</evidence>
<gene>
    <name evidence="1" type="ORF">PUN28_014968</name>
</gene>
<proteinExistence type="predicted"/>
<name>A0AAW2F026_9HYME</name>
<dbReference type="EMBL" id="JADYXP020000016">
    <property type="protein sequence ID" value="KAL0108059.1"/>
    <property type="molecule type" value="Genomic_DNA"/>
</dbReference>
<protein>
    <recommendedName>
        <fullName evidence="3">Ribosomal protein S10</fullName>
    </recommendedName>
</protein>
<sequence length="183" mass="20714">MPKVVGPDEDRIDMLSKKIKSLLYLTGRPAPRESFSDRIHLLPFDSPYNRRLHLRRQAELIYELRGQKRTGSESVSESRRSSFCERLRIKAGINLPAGARKLVTTAFPRLIYVVHDVCKWPPRRALGQLSSLGLFAPSPSSPVIEKPLFITTLKSERQRAAKAHDILAHYLSFQSGGVILKIN</sequence>
<evidence type="ECO:0008006" key="3">
    <source>
        <dbReference type="Google" id="ProtNLM"/>
    </source>
</evidence>
<dbReference type="AlphaFoldDB" id="A0AAW2F026"/>
<accession>A0AAW2F026</accession>
<organism evidence="1 2">
    <name type="scientific">Cardiocondyla obscurior</name>
    <dbReference type="NCBI Taxonomy" id="286306"/>
    <lineage>
        <taxon>Eukaryota</taxon>
        <taxon>Metazoa</taxon>
        <taxon>Ecdysozoa</taxon>
        <taxon>Arthropoda</taxon>
        <taxon>Hexapoda</taxon>
        <taxon>Insecta</taxon>
        <taxon>Pterygota</taxon>
        <taxon>Neoptera</taxon>
        <taxon>Endopterygota</taxon>
        <taxon>Hymenoptera</taxon>
        <taxon>Apocrita</taxon>
        <taxon>Aculeata</taxon>
        <taxon>Formicoidea</taxon>
        <taxon>Formicidae</taxon>
        <taxon>Myrmicinae</taxon>
        <taxon>Cardiocondyla</taxon>
    </lineage>
</organism>
<evidence type="ECO:0000313" key="1">
    <source>
        <dbReference type="EMBL" id="KAL0108059.1"/>
    </source>
</evidence>
<comment type="caution">
    <text evidence="1">The sequence shown here is derived from an EMBL/GenBank/DDBJ whole genome shotgun (WGS) entry which is preliminary data.</text>
</comment>
<reference evidence="1 2" key="1">
    <citation type="submission" date="2023-03" db="EMBL/GenBank/DDBJ databases">
        <title>High recombination rates correlate with genetic variation in Cardiocondyla obscurior ants.</title>
        <authorList>
            <person name="Errbii M."/>
        </authorList>
    </citation>
    <scope>NUCLEOTIDE SEQUENCE [LARGE SCALE GENOMIC DNA]</scope>
    <source>
        <strain evidence="1">Alpha-2009</strain>
        <tissue evidence="1">Whole body</tissue>
    </source>
</reference>
<keyword evidence="2" id="KW-1185">Reference proteome</keyword>
<dbReference type="Proteomes" id="UP001430953">
    <property type="component" value="Unassembled WGS sequence"/>
</dbReference>